<evidence type="ECO:0000313" key="2">
    <source>
        <dbReference type="EMBL" id="MBD8024550.1"/>
    </source>
</evidence>
<gene>
    <name evidence="2" type="ORF">H9622_13250</name>
</gene>
<dbReference type="InterPro" id="IPR037401">
    <property type="entry name" value="SnoaL-like"/>
</dbReference>
<proteinExistence type="predicted"/>
<evidence type="ECO:0000313" key="3">
    <source>
        <dbReference type="Proteomes" id="UP000602532"/>
    </source>
</evidence>
<dbReference type="SUPFAM" id="SSF54427">
    <property type="entry name" value="NTF2-like"/>
    <property type="match status" value="1"/>
</dbReference>
<dbReference type="InterPro" id="IPR032710">
    <property type="entry name" value="NTF2-like_dom_sf"/>
</dbReference>
<evidence type="ECO:0000259" key="1">
    <source>
        <dbReference type="Pfam" id="PF12680"/>
    </source>
</evidence>
<dbReference type="RefSeq" id="WP_191766877.1">
    <property type="nucleotide sequence ID" value="NZ_JACSPM010000004.1"/>
</dbReference>
<protein>
    <submittedName>
        <fullName evidence="2">Nuclear transport factor 2 family protein</fullName>
    </submittedName>
</protein>
<organism evidence="2 3">
    <name type="scientific">Microbacterium gallinarum</name>
    <dbReference type="NCBI Taxonomy" id="2762209"/>
    <lineage>
        <taxon>Bacteria</taxon>
        <taxon>Bacillati</taxon>
        <taxon>Actinomycetota</taxon>
        <taxon>Actinomycetes</taxon>
        <taxon>Micrococcales</taxon>
        <taxon>Microbacteriaceae</taxon>
        <taxon>Microbacterium</taxon>
    </lineage>
</organism>
<keyword evidence="3" id="KW-1185">Reference proteome</keyword>
<dbReference type="Proteomes" id="UP000602532">
    <property type="component" value="Unassembled WGS sequence"/>
</dbReference>
<feature type="domain" description="SnoaL-like" evidence="1">
    <location>
        <begin position="9"/>
        <end position="103"/>
    </location>
</feature>
<comment type="caution">
    <text evidence="2">The sequence shown here is derived from an EMBL/GenBank/DDBJ whole genome shotgun (WGS) entry which is preliminary data.</text>
</comment>
<dbReference type="Pfam" id="PF12680">
    <property type="entry name" value="SnoaL_2"/>
    <property type="match status" value="1"/>
</dbReference>
<reference evidence="2 3" key="1">
    <citation type="submission" date="2020-08" db="EMBL/GenBank/DDBJ databases">
        <title>A Genomic Blueprint of the Chicken Gut Microbiome.</title>
        <authorList>
            <person name="Gilroy R."/>
            <person name="Ravi A."/>
            <person name="Getino M."/>
            <person name="Pursley I."/>
            <person name="Horton D.L."/>
            <person name="Alikhan N.-F."/>
            <person name="Baker D."/>
            <person name="Gharbi K."/>
            <person name="Hall N."/>
            <person name="Watson M."/>
            <person name="Adriaenssens E.M."/>
            <person name="Foster-Nyarko E."/>
            <person name="Jarju S."/>
            <person name="Secka A."/>
            <person name="Antonio M."/>
            <person name="Oren A."/>
            <person name="Chaudhuri R."/>
            <person name="La Ragione R.M."/>
            <person name="Hildebrand F."/>
            <person name="Pallen M.J."/>
        </authorList>
    </citation>
    <scope>NUCLEOTIDE SEQUENCE [LARGE SCALE GENOMIC DNA]</scope>
    <source>
        <strain evidence="2 3">Sa1CUA4</strain>
    </source>
</reference>
<dbReference type="Gene3D" id="3.10.450.50">
    <property type="match status" value="1"/>
</dbReference>
<name>A0ABR8X5E7_9MICO</name>
<dbReference type="EMBL" id="JACSPM010000004">
    <property type="protein sequence ID" value="MBD8024550.1"/>
    <property type="molecule type" value="Genomic_DNA"/>
</dbReference>
<sequence length="125" mass="14218">MARTGREVVEALIATLNAGDVGGMDDLFHEDAVMEWPQSGERILGGDNRRAVYTRFPQLPTISLRRLIGDGDLWVAQADLDYGDGDPYQSVFIFELRDGRIAQETAYWTKPFPAPDWRAEWVERM</sequence>
<accession>A0ABR8X5E7</accession>